<dbReference type="Pfam" id="PF05938">
    <property type="entry name" value="Self-incomp_S1"/>
    <property type="match status" value="1"/>
</dbReference>
<evidence type="ECO:0000256" key="3">
    <source>
        <dbReference type="ARBA" id="ARBA00022471"/>
    </source>
</evidence>
<accession>A0ABC8L2I0</accession>
<evidence type="ECO:0000313" key="7">
    <source>
        <dbReference type="Proteomes" id="UP001642260"/>
    </source>
</evidence>
<dbReference type="GO" id="GO:0005576">
    <property type="term" value="C:extracellular region"/>
    <property type="evidence" value="ECO:0007669"/>
    <property type="project" value="UniProtKB-SubCell"/>
</dbReference>
<comment type="caution">
    <text evidence="6">The sequence shown here is derived from an EMBL/GenBank/DDBJ whole genome shotgun (WGS) entry which is preliminary data.</text>
</comment>
<keyword evidence="3" id="KW-0713">Self-incompatibility</keyword>
<sequence>MLEFKNLLGAGRILKVNCTSNRNEILPIREVKFNAIYEFPVREKGKNRIVWHCHLQDGNHFSELWRAYRGARVARCGQIRAYMCKPDIIDLVRNLRATDQTHLWHLRRF</sequence>
<protein>
    <recommendedName>
        <fullName evidence="8">S-protein homolog</fullName>
    </recommendedName>
</protein>
<reference evidence="6 7" key="1">
    <citation type="submission" date="2022-03" db="EMBL/GenBank/DDBJ databases">
        <authorList>
            <person name="Macdonald S."/>
            <person name="Ahmed S."/>
            <person name="Newling K."/>
        </authorList>
    </citation>
    <scope>NUCLEOTIDE SEQUENCE [LARGE SCALE GENOMIC DNA]</scope>
</reference>
<name>A0ABC8L2I0_ERUVS</name>
<dbReference type="InterPro" id="IPR010264">
    <property type="entry name" value="Self-incomp_S1"/>
</dbReference>
<dbReference type="AlphaFoldDB" id="A0ABC8L2I0"/>
<evidence type="ECO:0000256" key="1">
    <source>
        <dbReference type="ARBA" id="ARBA00004613"/>
    </source>
</evidence>
<evidence type="ECO:0000256" key="5">
    <source>
        <dbReference type="ARBA" id="ARBA00022729"/>
    </source>
</evidence>
<dbReference type="EMBL" id="CAKOAT010330709">
    <property type="protein sequence ID" value="CAH8362434.1"/>
    <property type="molecule type" value="Genomic_DNA"/>
</dbReference>
<dbReference type="Proteomes" id="UP001642260">
    <property type="component" value="Unassembled WGS sequence"/>
</dbReference>
<dbReference type="GO" id="GO:0060320">
    <property type="term" value="P:rejection of self pollen"/>
    <property type="evidence" value="ECO:0007669"/>
    <property type="project" value="UniProtKB-KW"/>
</dbReference>
<evidence type="ECO:0000313" key="6">
    <source>
        <dbReference type="EMBL" id="CAH8362434.1"/>
    </source>
</evidence>
<organism evidence="6 7">
    <name type="scientific">Eruca vesicaria subsp. sativa</name>
    <name type="common">Garden rocket</name>
    <name type="synonym">Eruca sativa</name>
    <dbReference type="NCBI Taxonomy" id="29727"/>
    <lineage>
        <taxon>Eukaryota</taxon>
        <taxon>Viridiplantae</taxon>
        <taxon>Streptophyta</taxon>
        <taxon>Embryophyta</taxon>
        <taxon>Tracheophyta</taxon>
        <taxon>Spermatophyta</taxon>
        <taxon>Magnoliopsida</taxon>
        <taxon>eudicotyledons</taxon>
        <taxon>Gunneridae</taxon>
        <taxon>Pentapetalae</taxon>
        <taxon>rosids</taxon>
        <taxon>malvids</taxon>
        <taxon>Brassicales</taxon>
        <taxon>Brassicaceae</taxon>
        <taxon>Brassiceae</taxon>
        <taxon>Eruca</taxon>
    </lineage>
</organism>
<keyword evidence="7" id="KW-1185">Reference proteome</keyword>
<keyword evidence="4" id="KW-0964">Secreted</keyword>
<evidence type="ECO:0008006" key="8">
    <source>
        <dbReference type="Google" id="ProtNLM"/>
    </source>
</evidence>
<comment type="subcellular location">
    <subcellularLocation>
        <location evidence="1">Secreted</location>
    </subcellularLocation>
</comment>
<comment type="similarity">
    <text evidence="2">Belongs to the plant self-incompatibility (S1) protein family.</text>
</comment>
<gene>
    <name evidence="6" type="ORF">ERUC_LOCUS28190</name>
</gene>
<proteinExistence type="inferred from homology"/>
<evidence type="ECO:0000256" key="2">
    <source>
        <dbReference type="ARBA" id="ARBA00005581"/>
    </source>
</evidence>
<evidence type="ECO:0000256" key="4">
    <source>
        <dbReference type="ARBA" id="ARBA00022525"/>
    </source>
</evidence>
<keyword evidence="5" id="KW-0732">Signal</keyword>